<reference evidence="1 2" key="1">
    <citation type="submission" date="2018-05" db="EMBL/GenBank/DDBJ databases">
        <authorList>
            <person name="Thind KAUR A."/>
        </authorList>
    </citation>
    <scope>NUCLEOTIDE SEQUENCE [LARGE SCALE GENOMIC DNA]</scope>
</reference>
<accession>A0A7H4LAB1</accession>
<dbReference type="Proteomes" id="UP000280104">
    <property type="component" value="Chromosome II"/>
</dbReference>
<name>A0A7H4LAB1_WHEAT</name>
<evidence type="ECO:0000313" key="1">
    <source>
        <dbReference type="EMBL" id="SPT15549.1"/>
    </source>
</evidence>
<sequence length="154" mass="15782">MVLPKEMGSLVGCLVLPTATSPSSMEPFQPLDFVDSGGLDAAIALSPEVVGQVASVGAEDDEVGPLAPNPEALKPIRSPIFDRDAMLARIDEVVFVKKLGHLLTFLDAACPGSGKVVACLLVEEGSTGKVKKVKKALRAIGKKSGTTGKASAAA</sequence>
<dbReference type="EMBL" id="LS480641">
    <property type="protein sequence ID" value="SPT15549.1"/>
    <property type="molecule type" value="Genomic_DNA"/>
</dbReference>
<proteinExistence type="predicted"/>
<gene>
    <name evidence="1" type="ORF">CAMPLR22A2D_LOCUS138</name>
</gene>
<dbReference type="AlphaFoldDB" id="A0A7H4LAB1"/>
<protein>
    <submittedName>
        <fullName evidence="1">Uncharacterized protein</fullName>
    </submittedName>
</protein>
<evidence type="ECO:0000313" key="2">
    <source>
        <dbReference type="Proteomes" id="UP000280104"/>
    </source>
</evidence>
<organism evidence="1 2">
    <name type="scientific">Triticum aestivum</name>
    <name type="common">Wheat</name>
    <dbReference type="NCBI Taxonomy" id="4565"/>
    <lineage>
        <taxon>Eukaryota</taxon>
        <taxon>Viridiplantae</taxon>
        <taxon>Streptophyta</taxon>
        <taxon>Embryophyta</taxon>
        <taxon>Tracheophyta</taxon>
        <taxon>Spermatophyta</taxon>
        <taxon>Magnoliopsida</taxon>
        <taxon>Liliopsida</taxon>
        <taxon>Poales</taxon>
        <taxon>Poaceae</taxon>
        <taxon>BOP clade</taxon>
        <taxon>Pooideae</taxon>
        <taxon>Triticodae</taxon>
        <taxon>Triticeae</taxon>
        <taxon>Triticinae</taxon>
        <taxon>Triticum</taxon>
    </lineage>
</organism>